<accession>A0A1K0FG07</accession>
<dbReference type="EMBL" id="MEIA01000276">
    <property type="protein sequence ID" value="OJF11775.1"/>
    <property type="molecule type" value="Genomic_DNA"/>
</dbReference>
<dbReference type="PANTHER" id="PTHR16222">
    <property type="entry name" value="ADP-RIBOSYLGLYCOHYDROLASE"/>
    <property type="match status" value="1"/>
</dbReference>
<dbReference type="SUPFAM" id="SSF101478">
    <property type="entry name" value="ADP-ribosylglycohydrolase"/>
    <property type="match status" value="1"/>
</dbReference>
<feature type="binding site" evidence="1">
    <location>
        <position position="301"/>
    </location>
    <ligand>
        <name>Mg(2+)</name>
        <dbReference type="ChEBI" id="CHEBI:18420"/>
        <label>1</label>
    </ligand>
</feature>
<evidence type="ECO:0008006" key="4">
    <source>
        <dbReference type="Google" id="ProtNLM"/>
    </source>
</evidence>
<keyword evidence="3" id="KW-1185">Reference proteome</keyword>
<dbReference type="RefSeq" id="WP_071807659.1">
    <property type="nucleotide sequence ID" value="NZ_MEIA01000276.1"/>
</dbReference>
<keyword evidence="1" id="KW-0460">Magnesium</keyword>
<reference evidence="2 3" key="1">
    <citation type="submission" date="2016-09" db="EMBL/GenBank/DDBJ databases">
        <title>Couchioplanes caeruleus draft genome sequence.</title>
        <authorList>
            <person name="Sheehan J."/>
            <person name="Caffrey P."/>
        </authorList>
    </citation>
    <scope>NUCLEOTIDE SEQUENCE [LARGE SCALE GENOMIC DNA]</scope>
    <source>
        <strain evidence="2 3">DSM 43634</strain>
    </source>
</reference>
<dbReference type="InterPro" id="IPR005502">
    <property type="entry name" value="Ribosyl_crysJ1"/>
</dbReference>
<evidence type="ECO:0000313" key="2">
    <source>
        <dbReference type="EMBL" id="OJF11775.1"/>
    </source>
</evidence>
<dbReference type="GO" id="GO:0046872">
    <property type="term" value="F:metal ion binding"/>
    <property type="evidence" value="ECO:0007669"/>
    <property type="project" value="UniProtKB-KW"/>
</dbReference>
<dbReference type="PANTHER" id="PTHR16222:SF12">
    <property type="entry name" value="ADP-RIBOSYLGLYCOHYDROLASE-RELATED"/>
    <property type="match status" value="1"/>
</dbReference>
<dbReference type="InterPro" id="IPR036705">
    <property type="entry name" value="Ribosyl_crysJ1_sf"/>
</dbReference>
<evidence type="ECO:0000256" key="1">
    <source>
        <dbReference type="PIRSR" id="PIRSR605502-1"/>
    </source>
</evidence>
<feature type="binding site" evidence="1">
    <location>
        <position position="62"/>
    </location>
    <ligand>
        <name>Mg(2+)</name>
        <dbReference type="ChEBI" id="CHEBI:18420"/>
        <label>1</label>
    </ligand>
</feature>
<dbReference type="Gene3D" id="1.10.4080.10">
    <property type="entry name" value="ADP-ribosylation/Crystallin J1"/>
    <property type="match status" value="1"/>
</dbReference>
<keyword evidence="1" id="KW-0479">Metal-binding</keyword>
<evidence type="ECO:0000313" key="3">
    <source>
        <dbReference type="Proteomes" id="UP000182486"/>
    </source>
</evidence>
<comment type="caution">
    <text evidence="2">The sequence shown here is derived from an EMBL/GenBank/DDBJ whole genome shotgun (WGS) entry which is preliminary data.</text>
</comment>
<feature type="binding site" evidence="1">
    <location>
        <position position="64"/>
    </location>
    <ligand>
        <name>Mg(2+)</name>
        <dbReference type="ChEBI" id="CHEBI:18420"/>
        <label>1</label>
    </ligand>
</feature>
<comment type="cofactor">
    <cofactor evidence="1">
        <name>Mg(2+)</name>
        <dbReference type="ChEBI" id="CHEBI:18420"/>
    </cofactor>
    <text evidence="1">Binds 2 magnesium ions per subunit.</text>
</comment>
<dbReference type="InterPro" id="IPR050792">
    <property type="entry name" value="ADP-ribosylglycohydrolase"/>
</dbReference>
<feature type="binding site" evidence="1">
    <location>
        <position position="302"/>
    </location>
    <ligand>
        <name>Mg(2+)</name>
        <dbReference type="ChEBI" id="CHEBI:18420"/>
        <label>2</label>
    </ligand>
</feature>
<organism evidence="2 3">
    <name type="scientific">Couchioplanes caeruleus subsp. caeruleus</name>
    <dbReference type="NCBI Taxonomy" id="56427"/>
    <lineage>
        <taxon>Bacteria</taxon>
        <taxon>Bacillati</taxon>
        <taxon>Actinomycetota</taxon>
        <taxon>Actinomycetes</taxon>
        <taxon>Micromonosporales</taxon>
        <taxon>Micromonosporaceae</taxon>
        <taxon>Couchioplanes</taxon>
    </lineage>
</organism>
<dbReference type="Pfam" id="PF03747">
    <property type="entry name" value="ADP_ribosyl_GH"/>
    <property type="match status" value="1"/>
</dbReference>
<gene>
    <name evidence="2" type="ORF">BG844_24265</name>
</gene>
<dbReference type="Proteomes" id="UP000182486">
    <property type="component" value="Unassembled WGS sequence"/>
</dbReference>
<proteinExistence type="predicted"/>
<dbReference type="AlphaFoldDB" id="A0A1K0FG07"/>
<feature type="binding site" evidence="1">
    <location>
        <position position="299"/>
    </location>
    <ligand>
        <name>Mg(2+)</name>
        <dbReference type="ChEBI" id="CHEBI:18420"/>
        <label>1</label>
    </ligand>
</feature>
<sequence>MRRVPEHPRRVATVRNASGSLFGLAYGDALGKPTEFQTYESIVARYGPGGPRDLEGDPALVTDDTQMMLAVGEALVEADAITPDAYEPVLRRAFLDWAASPDNNRAPGMTCLRACADLTDGRPWQRASQLHSKGCGANMRVTPLGLIPGLTEDQRAGAAQLQAGLTHGHATGLAASEATAFAVLWLADGLDPQELVGALRDRCNAQRGTYREEWLGDLWQRPGVDSPAQFIAEGWDETDAALARVEAALRRGTLEGDPCLATGEGWVAEEALATALYCYLISPEEPVAVLGRGAATSGDSDSIACLAGAFAGAALGMAAWPDEWQHRIEYAQRLRALGDAWSG</sequence>
<protein>
    <recommendedName>
        <fullName evidence="4">ADP-ribosylglycohydrolase</fullName>
    </recommendedName>
</protein>
<name>A0A1K0FG07_9ACTN</name>
<feature type="binding site" evidence="1">
    <location>
        <position position="63"/>
    </location>
    <ligand>
        <name>Mg(2+)</name>
        <dbReference type="ChEBI" id="CHEBI:18420"/>
        <label>1</label>
    </ligand>
</feature>